<evidence type="ECO:0000313" key="5">
    <source>
        <dbReference type="EMBL" id="KAF1987513.1"/>
    </source>
</evidence>
<feature type="region of interest" description="Disordered" evidence="4">
    <location>
        <begin position="461"/>
        <end position="587"/>
    </location>
</feature>
<feature type="compositionally biased region" description="Low complexity" evidence="4">
    <location>
        <begin position="527"/>
        <end position="574"/>
    </location>
</feature>
<reference evidence="5" key="1">
    <citation type="journal article" date="2020" name="Stud. Mycol.">
        <title>101 Dothideomycetes genomes: a test case for predicting lifestyles and emergence of pathogens.</title>
        <authorList>
            <person name="Haridas S."/>
            <person name="Albert R."/>
            <person name="Binder M."/>
            <person name="Bloem J."/>
            <person name="Labutti K."/>
            <person name="Salamov A."/>
            <person name="Andreopoulos B."/>
            <person name="Baker S."/>
            <person name="Barry K."/>
            <person name="Bills G."/>
            <person name="Bluhm B."/>
            <person name="Cannon C."/>
            <person name="Castanera R."/>
            <person name="Culley D."/>
            <person name="Daum C."/>
            <person name="Ezra D."/>
            <person name="Gonzalez J."/>
            <person name="Henrissat B."/>
            <person name="Kuo A."/>
            <person name="Liang C."/>
            <person name="Lipzen A."/>
            <person name="Lutzoni F."/>
            <person name="Magnuson J."/>
            <person name="Mondo S."/>
            <person name="Nolan M."/>
            <person name="Ohm R."/>
            <person name="Pangilinan J."/>
            <person name="Park H.-J."/>
            <person name="Ramirez L."/>
            <person name="Alfaro M."/>
            <person name="Sun H."/>
            <person name="Tritt A."/>
            <person name="Yoshinaga Y."/>
            <person name="Zwiers L.-H."/>
            <person name="Turgeon B."/>
            <person name="Goodwin S."/>
            <person name="Spatafora J."/>
            <person name="Crous P."/>
            <person name="Grigoriev I."/>
        </authorList>
    </citation>
    <scope>NUCLEOTIDE SEQUENCE</scope>
    <source>
        <strain evidence="5">CBS 113979</strain>
    </source>
</reference>
<feature type="compositionally biased region" description="Low complexity" evidence="4">
    <location>
        <begin position="617"/>
        <end position="636"/>
    </location>
</feature>
<feature type="region of interest" description="Disordered" evidence="4">
    <location>
        <begin position="617"/>
        <end position="638"/>
    </location>
</feature>
<evidence type="ECO:0000256" key="4">
    <source>
        <dbReference type="SAM" id="MobiDB-lite"/>
    </source>
</evidence>
<evidence type="ECO:0008006" key="7">
    <source>
        <dbReference type="Google" id="ProtNLM"/>
    </source>
</evidence>
<dbReference type="NCBIfam" id="TIGR02232">
    <property type="entry name" value="myxo_disulf_rpt"/>
    <property type="match status" value="1"/>
</dbReference>
<feature type="compositionally biased region" description="Low complexity" evidence="4">
    <location>
        <begin position="381"/>
        <end position="407"/>
    </location>
</feature>
<dbReference type="EMBL" id="ML977152">
    <property type="protein sequence ID" value="KAF1987513.1"/>
    <property type="molecule type" value="Genomic_DNA"/>
</dbReference>
<keyword evidence="1" id="KW-0732">Signal</keyword>
<name>A0A6G1H2R3_9PEZI</name>
<evidence type="ECO:0000256" key="1">
    <source>
        <dbReference type="ARBA" id="ARBA00022729"/>
    </source>
</evidence>
<keyword evidence="6" id="KW-1185">Reference proteome</keyword>
<keyword evidence="3" id="KW-1015">Disulfide bond</keyword>
<dbReference type="OrthoDB" id="291007at2759"/>
<gene>
    <name evidence="5" type="ORF">K402DRAFT_453591</name>
</gene>
<feature type="region of interest" description="Disordered" evidence="4">
    <location>
        <begin position="375"/>
        <end position="407"/>
    </location>
</feature>
<sequence>MASDEVCSAEHIQNSSCAHAIPTIVLSSKSFLSVALEYFVNASLYGNMRLKALALAACFAYSAVAEDLLFVSGLTAVEYIESVPGYTIKTVTTAQWATMTTAEFASYKALVIGDPYCGYLSDIQFLEDSKDAWSPAVQGNIVLIGTDPSYHARGGTPGANVLIRNSIKFASSGVSTSGAPLTGLYFALSCYYNNDDSQVVTSLSNFGRFVVRGQLGCYNDAHIVASHPTLANLTDVALSGWSCSVHEAFSAFPSTGVGAFQTLAIARNILGIGSMEFGDSSVGLPYIISRGATPAGCGDAIWQPSLGEECDDGNILNGDGCSAGCKCESGLPTGNGTCLPAPSNSSSSMPMLTGTGTGTGTISYSSSSVRFPNTTRSIPLSTGPTGDLPSSTSSSLNSSLSVPLSTGSTGAVPSSTFPFSNSSVSIPLSTGPSGTGSIISSTASANSSSVILSTGDPGSSFTISSSLSSNSSSIPSSTGSSSTSSSSTEASSSVSSTASSSSVFVPPGYGYPPPPPPYLPSPPTSTPQPSSSSISSSSSQSSRALSSSSSKKSSTSAKKPTSTSSKRTTSSSTRPTPPSYPPPPPTYPPPPPSYGYVPAYRPPRFPWSWPRFGRPWPRQAEAESPSSPLSPRAAPPFHMSPRVSPIRKPHIIGVEIITVVTLIQSPSDPAGKMMLSALSTVQRPVYDARRSGLPCYVCLDGVEAPVNGGKSVDGEGGEIGFLTISTTACPACASASFTPTTSFPLILQPCSTCTQTTLTDVSIPDFTPATPDESGSWRFAIPFVTVPPHVHKDKERRAASVVDAASATASETPAAVPDPEAGDDEGGDDGGEGEVNWNDGQGAGTTTATATETGGMSTTESDAGVTSTSMTSPTSAAVESPSSAAAVGSGVGKRVIGAGTVAGVVAVIAGLLA</sequence>
<feature type="compositionally biased region" description="Acidic residues" evidence="4">
    <location>
        <begin position="820"/>
        <end position="832"/>
    </location>
</feature>
<feature type="compositionally biased region" description="Low complexity" evidence="4">
    <location>
        <begin position="799"/>
        <end position="815"/>
    </location>
</feature>
<feature type="compositionally biased region" description="Low complexity" evidence="4">
    <location>
        <begin position="461"/>
        <end position="508"/>
    </location>
</feature>
<keyword evidence="2" id="KW-0677">Repeat</keyword>
<evidence type="ECO:0000256" key="2">
    <source>
        <dbReference type="ARBA" id="ARBA00022737"/>
    </source>
</evidence>
<proteinExistence type="predicted"/>
<dbReference type="AlphaFoldDB" id="A0A6G1H2R3"/>
<dbReference type="InterPro" id="IPR011936">
    <property type="entry name" value="Myxo_disulph_rpt"/>
</dbReference>
<protein>
    <recommendedName>
        <fullName evidence="7">DUF4215 domain-containing protein</fullName>
    </recommendedName>
</protein>
<feature type="region of interest" description="Disordered" evidence="4">
    <location>
        <begin position="791"/>
        <end position="879"/>
    </location>
</feature>
<evidence type="ECO:0000313" key="6">
    <source>
        <dbReference type="Proteomes" id="UP000800041"/>
    </source>
</evidence>
<feature type="compositionally biased region" description="Pro residues" evidence="4">
    <location>
        <begin position="575"/>
        <end position="587"/>
    </location>
</feature>
<organism evidence="5 6">
    <name type="scientific">Aulographum hederae CBS 113979</name>
    <dbReference type="NCBI Taxonomy" id="1176131"/>
    <lineage>
        <taxon>Eukaryota</taxon>
        <taxon>Fungi</taxon>
        <taxon>Dikarya</taxon>
        <taxon>Ascomycota</taxon>
        <taxon>Pezizomycotina</taxon>
        <taxon>Dothideomycetes</taxon>
        <taxon>Pleosporomycetidae</taxon>
        <taxon>Aulographales</taxon>
        <taxon>Aulographaceae</taxon>
    </lineage>
</organism>
<feature type="compositionally biased region" description="Low complexity" evidence="4">
    <location>
        <begin position="866"/>
        <end position="879"/>
    </location>
</feature>
<accession>A0A6G1H2R3</accession>
<feature type="compositionally biased region" description="Low complexity" evidence="4">
    <location>
        <begin position="844"/>
        <end position="859"/>
    </location>
</feature>
<dbReference type="Proteomes" id="UP000800041">
    <property type="component" value="Unassembled WGS sequence"/>
</dbReference>
<evidence type="ECO:0000256" key="3">
    <source>
        <dbReference type="ARBA" id="ARBA00023157"/>
    </source>
</evidence>
<feature type="compositionally biased region" description="Pro residues" evidence="4">
    <location>
        <begin position="509"/>
        <end position="526"/>
    </location>
</feature>